<organism evidence="2">
    <name type="scientific">uncultured Sphingomonas sp</name>
    <dbReference type="NCBI Taxonomy" id="158754"/>
    <lineage>
        <taxon>Bacteria</taxon>
        <taxon>Pseudomonadati</taxon>
        <taxon>Pseudomonadota</taxon>
        <taxon>Alphaproteobacteria</taxon>
        <taxon>Sphingomonadales</taxon>
        <taxon>Sphingomonadaceae</taxon>
        <taxon>Sphingomonas</taxon>
        <taxon>environmental samples</taxon>
    </lineage>
</organism>
<name>A0A6J4TJJ1_9SPHN</name>
<sequence>MNVKQGGHPAVHHLPLAKRPGLCHSLPMQTRSPMAGGFLLVLCIFLGVVIGTMRGEPSLGFLIGTGLGVAAALATWLVDRRRR</sequence>
<evidence type="ECO:0000313" key="2">
    <source>
        <dbReference type="EMBL" id="CAA9523675.1"/>
    </source>
</evidence>
<accession>A0A6J4TJJ1</accession>
<feature type="transmembrane region" description="Helical" evidence="1">
    <location>
        <begin position="59"/>
        <end position="78"/>
    </location>
</feature>
<gene>
    <name evidence="2" type="ORF">AVDCRST_MAG09-2218</name>
</gene>
<keyword evidence="1" id="KW-0472">Membrane</keyword>
<dbReference type="EMBL" id="CADCVZ010000062">
    <property type="protein sequence ID" value="CAA9523675.1"/>
    <property type="molecule type" value="Genomic_DNA"/>
</dbReference>
<reference evidence="2" key="1">
    <citation type="submission" date="2020-02" db="EMBL/GenBank/DDBJ databases">
        <authorList>
            <person name="Meier V. D."/>
        </authorList>
    </citation>
    <scope>NUCLEOTIDE SEQUENCE</scope>
    <source>
        <strain evidence="2">AVDCRST_MAG09</strain>
    </source>
</reference>
<keyword evidence="1" id="KW-1133">Transmembrane helix</keyword>
<proteinExistence type="predicted"/>
<evidence type="ECO:0000256" key="1">
    <source>
        <dbReference type="SAM" id="Phobius"/>
    </source>
</evidence>
<feature type="transmembrane region" description="Helical" evidence="1">
    <location>
        <begin position="34"/>
        <end position="53"/>
    </location>
</feature>
<dbReference type="AlphaFoldDB" id="A0A6J4TJJ1"/>
<keyword evidence="1" id="KW-0812">Transmembrane</keyword>
<protein>
    <submittedName>
        <fullName evidence="2">Uncharacterized protein</fullName>
    </submittedName>
</protein>